<evidence type="ECO:0000256" key="5">
    <source>
        <dbReference type="ARBA" id="ARBA00022679"/>
    </source>
</evidence>
<dbReference type="InterPro" id="IPR006560">
    <property type="entry name" value="AWS_dom"/>
</dbReference>
<name>W2PD76_PHYN3</name>
<dbReference type="SUPFAM" id="SSF82199">
    <property type="entry name" value="SET domain"/>
    <property type="match status" value="1"/>
</dbReference>
<keyword evidence="3" id="KW-0158">Chromosome</keyword>
<dbReference type="GeneID" id="20193370"/>
<evidence type="ECO:0000256" key="7">
    <source>
        <dbReference type="ARBA" id="ARBA00023242"/>
    </source>
</evidence>
<keyword evidence="4" id="KW-0489">Methyltransferase</keyword>
<keyword evidence="5" id="KW-0808">Transferase</keyword>
<dbReference type="PROSITE" id="PS51215">
    <property type="entry name" value="AWS"/>
    <property type="match status" value="1"/>
</dbReference>
<dbReference type="PANTHER" id="PTHR22884">
    <property type="entry name" value="SET DOMAIN PROTEINS"/>
    <property type="match status" value="1"/>
</dbReference>
<keyword evidence="6" id="KW-0949">S-adenosyl-L-methionine</keyword>
<dbReference type="STRING" id="761204.W2PD76"/>
<organism evidence="9 10">
    <name type="scientific">Phytophthora nicotianae (strain INRA-310)</name>
    <name type="common">Phytophthora parasitica</name>
    <dbReference type="NCBI Taxonomy" id="761204"/>
    <lineage>
        <taxon>Eukaryota</taxon>
        <taxon>Sar</taxon>
        <taxon>Stramenopiles</taxon>
        <taxon>Oomycota</taxon>
        <taxon>Peronosporomycetes</taxon>
        <taxon>Peronosporales</taxon>
        <taxon>Peronosporaceae</taxon>
        <taxon>Phytophthora</taxon>
    </lineage>
</organism>
<dbReference type="RefSeq" id="XP_008916730.1">
    <property type="nucleotide sequence ID" value="XM_008918482.1"/>
</dbReference>
<dbReference type="Pfam" id="PF17907">
    <property type="entry name" value="AWS"/>
    <property type="match status" value="1"/>
</dbReference>
<dbReference type="AlphaFoldDB" id="W2PD76"/>
<evidence type="ECO:0000259" key="8">
    <source>
        <dbReference type="PROSITE" id="PS51215"/>
    </source>
</evidence>
<dbReference type="GO" id="GO:0042054">
    <property type="term" value="F:histone methyltransferase activity"/>
    <property type="evidence" value="ECO:0007669"/>
    <property type="project" value="InterPro"/>
</dbReference>
<evidence type="ECO:0000256" key="6">
    <source>
        <dbReference type="ARBA" id="ARBA00022691"/>
    </source>
</evidence>
<reference evidence="9 10" key="2">
    <citation type="submission" date="2013-11" db="EMBL/GenBank/DDBJ databases">
        <title>The Genome Sequence of Phytophthora parasitica INRA-310.</title>
        <authorList>
            <consortium name="The Broad Institute Genomics Platform"/>
            <person name="Russ C."/>
            <person name="Tyler B."/>
            <person name="Panabieres F."/>
            <person name="Shan W."/>
            <person name="Tripathy S."/>
            <person name="Grunwald N."/>
            <person name="Machado M."/>
            <person name="Johnson C.S."/>
            <person name="Arredondo F."/>
            <person name="Hong C."/>
            <person name="Coffey M."/>
            <person name="Young S.K."/>
            <person name="Zeng Q."/>
            <person name="Gargeya S."/>
            <person name="Fitzgerald M."/>
            <person name="Abouelleil A."/>
            <person name="Alvarado L."/>
            <person name="Chapman S.B."/>
            <person name="Gainer-Dewar J."/>
            <person name="Goldberg J."/>
            <person name="Griggs A."/>
            <person name="Gujja S."/>
            <person name="Hansen M."/>
            <person name="Howarth C."/>
            <person name="Imamovic A."/>
            <person name="Ireland A."/>
            <person name="Larimer J."/>
            <person name="McCowan C."/>
            <person name="Murphy C."/>
            <person name="Pearson M."/>
            <person name="Poon T.W."/>
            <person name="Priest M."/>
            <person name="Roberts A."/>
            <person name="Saif S."/>
            <person name="Shea T."/>
            <person name="Sykes S."/>
            <person name="Wortman J."/>
            <person name="Nusbaum C."/>
            <person name="Birren B."/>
        </authorList>
    </citation>
    <scope>NUCLEOTIDE SEQUENCE [LARGE SCALE GENOMIC DNA]</scope>
    <source>
        <strain evidence="9 10">INRA-310</strain>
    </source>
</reference>
<evidence type="ECO:0000256" key="4">
    <source>
        <dbReference type="ARBA" id="ARBA00022603"/>
    </source>
</evidence>
<reference evidence="10" key="1">
    <citation type="submission" date="2011-12" db="EMBL/GenBank/DDBJ databases">
        <authorList>
            <consortium name="The Broad Institute Genome Sequencing Platform"/>
            <person name="Russ C."/>
            <person name="Tyler B."/>
            <person name="Panabieres F."/>
            <person name="Shan W."/>
            <person name="Tripathy S."/>
            <person name="Grunwald N."/>
            <person name="Machado M."/>
            <person name="Young S.K."/>
            <person name="Zeng Q."/>
            <person name="Gargeya S."/>
            <person name="Fitzgerald M."/>
            <person name="Haas B."/>
            <person name="Abouelleil A."/>
            <person name="Alvarado L."/>
            <person name="Arachchi H.M."/>
            <person name="Berlin A."/>
            <person name="Chapman S.B."/>
            <person name="Gearin G."/>
            <person name="Goldberg J."/>
            <person name="Griggs A."/>
            <person name="Gujja S."/>
            <person name="Hansen M."/>
            <person name="Heiman D."/>
            <person name="Howarth C."/>
            <person name="Larimer J."/>
            <person name="Lui A."/>
            <person name="MacDonald P.J.P."/>
            <person name="McCowen C."/>
            <person name="Montmayeur A."/>
            <person name="Murphy C."/>
            <person name="Neiman D."/>
            <person name="Pearson M."/>
            <person name="Priest M."/>
            <person name="Roberts A."/>
            <person name="Saif S."/>
            <person name="Shea T."/>
            <person name="Sisk P."/>
            <person name="Stolte C."/>
            <person name="Sykes S."/>
            <person name="Wortman J."/>
            <person name="Nusbaum C."/>
            <person name="Birren B."/>
        </authorList>
    </citation>
    <scope>NUCLEOTIDE SEQUENCE [LARGE SCALE GENOMIC DNA]</scope>
    <source>
        <strain evidence="10">INRA-310</strain>
    </source>
</reference>
<dbReference type="GO" id="GO:0005634">
    <property type="term" value="C:nucleus"/>
    <property type="evidence" value="ECO:0007669"/>
    <property type="project" value="UniProtKB-SubCell"/>
</dbReference>
<dbReference type="GO" id="GO:0032259">
    <property type="term" value="P:methylation"/>
    <property type="evidence" value="ECO:0007669"/>
    <property type="project" value="UniProtKB-KW"/>
</dbReference>
<feature type="domain" description="AWS" evidence="8">
    <location>
        <begin position="13"/>
        <end position="63"/>
    </location>
</feature>
<accession>W2PD76</accession>
<dbReference type="Gene3D" id="2.170.270.10">
    <property type="entry name" value="SET domain"/>
    <property type="match status" value="2"/>
</dbReference>
<dbReference type="Proteomes" id="UP000018817">
    <property type="component" value="Unassembled WGS sequence"/>
</dbReference>
<dbReference type="EMBL" id="KI669774">
    <property type="protein sequence ID" value="ETM97969.1"/>
    <property type="molecule type" value="Genomic_DNA"/>
</dbReference>
<dbReference type="GO" id="GO:0005694">
    <property type="term" value="C:chromosome"/>
    <property type="evidence" value="ECO:0007669"/>
    <property type="project" value="UniProtKB-SubCell"/>
</dbReference>
<proteinExistence type="predicted"/>
<dbReference type="InterPro" id="IPR050777">
    <property type="entry name" value="SET2_Histone-Lys_MeTrsfase"/>
</dbReference>
<dbReference type="SMART" id="SM00570">
    <property type="entry name" value="AWS"/>
    <property type="match status" value="1"/>
</dbReference>
<evidence type="ECO:0000256" key="1">
    <source>
        <dbReference type="ARBA" id="ARBA00004123"/>
    </source>
</evidence>
<evidence type="ECO:0000256" key="2">
    <source>
        <dbReference type="ARBA" id="ARBA00004286"/>
    </source>
</evidence>
<sequence>MSMGDDWLARPSSDAPVCMCEFDEGEVRGCRERCLNRSMRFECAVESCPCGDRCSNRQLQQGTTLKTAGIDCGLKGVEIIALEYIAEGRLVGEYVGELLGRREAQLRSKVEKWSVRGQERCGLFANRCVRAGDEITFDYNLVSAETEVWRCAYMQLLLA</sequence>
<evidence type="ECO:0000313" key="10">
    <source>
        <dbReference type="Proteomes" id="UP000018817"/>
    </source>
</evidence>
<evidence type="ECO:0000256" key="3">
    <source>
        <dbReference type="ARBA" id="ARBA00022454"/>
    </source>
</evidence>
<gene>
    <name evidence="9" type="ORF">PPTG_24771</name>
</gene>
<protein>
    <recommendedName>
        <fullName evidence="8">AWS domain-containing protein</fullName>
    </recommendedName>
</protein>
<keyword evidence="7" id="KW-0539">Nucleus</keyword>
<dbReference type="VEuPathDB" id="FungiDB:PPTG_24771"/>
<comment type="subcellular location">
    <subcellularLocation>
        <location evidence="2">Chromosome</location>
    </subcellularLocation>
    <subcellularLocation>
        <location evidence="1">Nucleus</location>
    </subcellularLocation>
</comment>
<evidence type="ECO:0000313" key="9">
    <source>
        <dbReference type="EMBL" id="ETM97969.1"/>
    </source>
</evidence>
<dbReference type="InterPro" id="IPR046341">
    <property type="entry name" value="SET_dom_sf"/>
</dbReference>